<keyword evidence="3" id="KW-1133">Transmembrane helix</keyword>
<name>A0A4P9Z900_9ASCO</name>
<evidence type="ECO:0000256" key="1">
    <source>
        <dbReference type="ARBA" id="ARBA00004167"/>
    </source>
</evidence>
<evidence type="ECO:0000259" key="5">
    <source>
        <dbReference type="Pfam" id="PF04991"/>
    </source>
</evidence>
<organism evidence="6 7">
    <name type="scientific">Metschnikowia bicuspidata</name>
    <dbReference type="NCBI Taxonomy" id="27322"/>
    <lineage>
        <taxon>Eukaryota</taxon>
        <taxon>Fungi</taxon>
        <taxon>Dikarya</taxon>
        <taxon>Ascomycota</taxon>
        <taxon>Saccharomycotina</taxon>
        <taxon>Pichiomycetes</taxon>
        <taxon>Metschnikowiaceae</taxon>
        <taxon>Metschnikowia</taxon>
    </lineage>
</organism>
<proteinExistence type="predicted"/>
<keyword evidence="4" id="KW-0472">Membrane</keyword>
<evidence type="ECO:0000313" key="7">
    <source>
        <dbReference type="Proteomes" id="UP000268321"/>
    </source>
</evidence>
<feature type="domain" description="LicD/FKTN/FKRP nucleotidyltransferase" evidence="5">
    <location>
        <begin position="462"/>
        <end position="513"/>
    </location>
</feature>
<evidence type="ECO:0000256" key="4">
    <source>
        <dbReference type="ARBA" id="ARBA00023136"/>
    </source>
</evidence>
<evidence type="ECO:0000256" key="3">
    <source>
        <dbReference type="ARBA" id="ARBA00022989"/>
    </source>
</evidence>
<reference evidence="7" key="1">
    <citation type="journal article" date="2018" name="Nat. Microbiol.">
        <title>Leveraging single-cell genomics to expand the fungal tree of life.</title>
        <authorList>
            <person name="Ahrendt S.R."/>
            <person name="Quandt C.A."/>
            <person name="Ciobanu D."/>
            <person name="Clum A."/>
            <person name="Salamov A."/>
            <person name="Andreopoulos B."/>
            <person name="Cheng J.F."/>
            <person name="Woyke T."/>
            <person name="Pelin A."/>
            <person name="Henrissat B."/>
            <person name="Reynolds N.K."/>
            <person name="Benny G.L."/>
            <person name="Smith M.E."/>
            <person name="James T.Y."/>
            <person name="Grigoriev I.V."/>
        </authorList>
    </citation>
    <scope>NUCLEOTIDE SEQUENCE [LARGE SCALE GENOMIC DNA]</scope>
    <source>
        <strain evidence="7">Baker2002</strain>
    </source>
</reference>
<feature type="domain" description="LicD/FKTN/FKRP nucleotidyltransferase" evidence="5">
    <location>
        <begin position="337"/>
        <end position="449"/>
    </location>
</feature>
<comment type="subcellular location">
    <subcellularLocation>
        <location evidence="1">Membrane</location>
        <topology evidence="1">Single-pass membrane protein</topology>
    </subcellularLocation>
</comment>
<dbReference type="AlphaFoldDB" id="A0A4P9Z900"/>
<sequence>MKRKLKEDVEDKFFVLDTKITKKQTQLQIPQYFEQKVSKRLSRVPFDPRFTLAAYYAYLIQFKRPLEDLELPFHWSDWMDMSTLEKVIYLSSTNITCDYFDHRQYQNITFTQKGKTSDTHKGAVDPREFCVNVPKNGSFELGYNITHSGGRMTKEKAIMAALSYVHTLFPNPESILFLTKDGSYHVRIARKKQSIVSGNEIGQFITQLRKKDKSINTLKAFQKLQKVHPAEKRNIFTDYEVRLKHEDFVIEPSLILLELHRKESERPLSRQEMNLQRALVTSLELKKDRPKYFYEAKIYDTSVGDHYDWRFFSGFLKNSQESVMVLHRLMRSWLSFTRKLGLNTWIAHGSLLSWHFNGLAFPWDDDIDVQMPVQDLLKLSGRFNQSIIVEDAEEGFGRFFLDCGTYIASREHGNGDNNIDARFIDIDTGLYIDITALAVSDEEAKNFKSLIPDKVKHLLANNKDINNYLQVYNCRNNHFASLEELSPLVRTLYDGELAYVPRNYPTILRKEYGEGVTLRLYKGKVYLGQLRIWVHKNPLTVFLRNPNEWDLHFKDKSHLGMKLLPPAKGDLSVNELNKLQNLSEDNLFRLLNHDDVFLQYQVSHGFTLFHEAEGMRLQMGKSTEAMMYRAPDLPPLYYEPFLFRMRKAYTTFEANVERYEKLTNKTQ</sequence>
<dbReference type="Proteomes" id="UP000268321">
    <property type="component" value="Unassembled WGS sequence"/>
</dbReference>
<dbReference type="EMBL" id="ML004501">
    <property type="protein sequence ID" value="RKP29207.1"/>
    <property type="molecule type" value="Genomic_DNA"/>
</dbReference>
<dbReference type="InterPro" id="IPR009644">
    <property type="entry name" value="FKTN/MNN4/W02B3.4-1"/>
</dbReference>
<keyword evidence="2" id="KW-0812">Transmembrane</keyword>
<gene>
    <name evidence="6" type="ORF">METBISCDRAFT_31826</name>
</gene>
<evidence type="ECO:0000256" key="2">
    <source>
        <dbReference type="ARBA" id="ARBA00022692"/>
    </source>
</evidence>
<dbReference type="InterPro" id="IPR007074">
    <property type="entry name" value="LicD/FKTN/FKRP_NTP_transf"/>
</dbReference>
<evidence type="ECO:0000313" key="6">
    <source>
        <dbReference type="EMBL" id="RKP29207.1"/>
    </source>
</evidence>
<accession>A0A4P9Z900</accession>
<protein>
    <recommendedName>
        <fullName evidence="5">LicD/FKTN/FKRP nucleotidyltransferase domain-containing protein</fullName>
    </recommendedName>
</protein>
<dbReference type="PANTHER" id="PTHR15407:SF28">
    <property type="entry name" value="RIBITOL-5-PHOSPHATE TRANSFERASE FKTN"/>
    <property type="match status" value="1"/>
</dbReference>
<dbReference type="PANTHER" id="PTHR15407">
    <property type="entry name" value="FUKUTIN-RELATED"/>
    <property type="match status" value="1"/>
</dbReference>
<dbReference type="Pfam" id="PF04991">
    <property type="entry name" value="LicD"/>
    <property type="match status" value="2"/>
</dbReference>
<dbReference type="GO" id="GO:0016020">
    <property type="term" value="C:membrane"/>
    <property type="evidence" value="ECO:0007669"/>
    <property type="project" value="UniProtKB-SubCell"/>
</dbReference>
<dbReference type="OrthoDB" id="444255at2759"/>
<dbReference type="GO" id="GO:0009100">
    <property type="term" value="P:glycoprotein metabolic process"/>
    <property type="evidence" value="ECO:0007669"/>
    <property type="project" value="UniProtKB-ARBA"/>
</dbReference>
<keyword evidence="7" id="KW-1185">Reference proteome</keyword>